<accession>A0A8J3BGF7</accession>
<keyword evidence="3" id="KW-1185">Reference proteome</keyword>
<evidence type="ECO:0000256" key="1">
    <source>
        <dbReference type="SAM" id="MobiDB-lite"/>
    </source>
</evidence>
<gene>
    <name evidence="2" type="ORF">GCM10010124_02180</name>
</gene>
<evidence type="ECO:0000313" key="2">
    <source>
        <dbReference type="EMBL" id="GGK13187.1"/>
    </source>
</evidence>
<evidence type="ECO:0000313" key="3">
    <source>
        <dbReference type="Proteomes" id="UP000662200"/>
    </source>
</evidence>
<dbReference type="Proteomes" id="UP000662200">
    <property type="component" value="Unassembled WGS sequence"/>
</dbReference>
<dbReference type="EMBL" id="BMQC01000001">
    <property type="protein sequence ID" value="GGK13187.1"/>
    <property type="molecule type" value="Genomic_DNA"/>
</dbReference>
<proteinExistence type="predicted"/>
<organism evidence="2 3">
    <name type="scientific">Pilimelia terevasa</name>
    <dbReference type="NCBI Taxonomy" id="53372"/>
    <lineage>
        <taxon>Bacteria</taxon>
        <taxon>Bacillati</taxon>
        <taxon>Actinomycetota</taxon>
        <taxon>Actinomycetes</taxon>
        <taxon>Micromonosporales</taxon>
        <taxon>Micromonosporaceae</taxon>
        <taxon>Pilimelia</taxon>
    </lineage>
</organism>
<sequence>MPAEGTRRTPSRRVSRPSLKNPAPHDETDEFLEARIDVVEYARRRLNATEGAEKGSESAQRLARS</sequence>
<comment type="caution">
    <text evidence="2">The sequence shown here is derived from an EMBL/GenBank/DDBJ whole genome shotgun (WGS) entry which is preliminary data.</text>
</comment>
<name>A0A8J3BGF7_9ACTN</name>
<feature type="region of interest" description="Disordered" evidence="1">
    <location>
        <begin position="1"/>
        <end position="31"/>
    </location>
</feature>
<reference evidence="2" key="2">
    <citation type="submission" date="2020-09" db="EMBL/GenBank/DDBJ databases">
        <authorList>
            <person name="Sun Q."/>
            <person name="Ohkuma M."/>
        </authorList>
    </citation>
    <scope>NUCLEOTIDE SEQUENCE</scope>
    <source>
        <strain evidence="2">JCM 3091</strain>
    </source>
</reference>
<dbReference type="AlphaFoldDB" id="A0A8J3BGF7"/>
<reference evidence="2" key="1">
    <citation type="journal article" date="2014" name="Int. J. Syst. Evol. Microbiol.">
        <title>Complete genome sequence of Corynebacterium casei LMG S-19264T (=DSM 44701T), isolated from a smear-ripened cheese.</title>
        <authorList>
            <consortium name="US DOE Joint Genome Institute (JGI-PGF)"/>
            <person name="Walter F."/>
            <person name="Albersmeier A."/>
            <person name="Kalinowski J."/>
            <person name="Ruckert C."/>
        </authorList>
    </citation>
    <scope>NUCLEOTIDE SEQUENCE</scope>
    <source>
        <strain evidence="2">JCM 3091</strain>
    </source>
</reference>
<protein>
    <submittedName>
        <fullName evidence="2">Uncharacterized protein</fullName>
    </submittedName>
</protein>